<geneLocation type="plasmid" evidence="7">
    <name>pp88_c</name>
</geneLocation>
<dbReference type="GO" id="GO:0045892">
    <property type="term" value="P:negative regulation of DNA-templated transcription"/>
    <property type="evidence" value="ECO:0007669"/>
    <property type="project" value="TreeGrafter"/>
</dbReference>
<evidence type="ECO:0000259" key="5">
    <source>
        <dbReference type="PROSITE" id="PS51078"/>
    </source>
</evidence>
<dbReference type="InterPro" id="IPR050707">
    <property type="entry name" value="HTH_MetabolicPath_Reg"/>
</dbReference>
<dbReference type="PANTHER" id="PTHR30136">
    <property type="entry name" value="HELIX-TURN-HELIX TRANSCRIPTIONAL REGULATOR, ICLR FAMILY"/>
    <property type="match status" value="1"/>
</dbReference>
<keyword evidence="2" id="KW-0238">DNA-binding</keyword>
<dbReference type="InterPro" id="IPR036390">
    <property type="entry name" value="WH_DNA-bd_sf"/>
</dbReference>
<dbReference type="Proteomes" id="UP000236447">
    <property type="component" value="Plasmid pP88_c"/>
</dbReference>
<keyword evidence="3" id="KW-0804">Transcription</keyword>
<evidence type="ECO:0000256" key="3">
    <source>
        <dbReference type="ARBA" id="ARBA00023163"/>
    </source>
</evidence>
<dbReference type="PROSITE" id="PS51078">
    <property type="entry name" value="ICLR_ED"/>
    <property type="match status" value="1"/>
</dbReference>
<evidence type="ECO:0000259" key="4">
    <source>
        <dbReference type="PROSITE" id="PS51077"/>
    </source>
</evidence>
<gene>
    <name evidence="6" type="ORF">PhaeoP88_04281</name>
</gene>
<dbReference type="Gene3D" id="3.30.450.40">
    <property type="match status" value="1"/>
</dbReference>
<dbReference type="SUPFAM" id="SSF46785">
    <property type="entry name" value="Winged helix' DNA-binding domain"/>
    <property type="match status" value="1"/>
</dbReference>
<dbReference type="GO" id="GO:0003700">
    <property type="term" value="F:DNA-binding transcription factor activity"/>
    <property type="evidence" value="ECO:0007669"/>
    <property type="project" value="TreeGrafter"/>
</dbReference>
<dbReference type="PANTHER" id="PTHR30136:SF8">
    <property type="entry name" value="TRANSCRIPTIONAL REGULATORY PROTEIN"/>
    <property type="match status" value="1"/>
</dbReference>
<feature type="domain" description="IclR-ED" evidence="5">
    <location>
        <begin position="92"/>
        <end position="286"/>
    </location>
</feature>
<dbReference type="GO" id="GO:0003677">
    <property type="term" value="F:DNA binding"/>
    <property type="evidence" value="ECO:0007669"/>
    <property type="project" value="UniProtKB-KW"/>
</dbReference>
<proteinExistence type="predicted"/>
<dbReference type="InterPro" id="IPR014757">
    <property type="entry name" value="Tscrpt_reg_IclR_C"/>
</dbReference>
<evidence type="ECO:0000313" key="7">
    <source>
        <dbReference type="Proteomes" id="UP000236447"/>
    </source>
</evidence>
<dbReference type="PROSITE" id="PS51077">
    <property type="entry name" value="HTH_ICLR"/>
    <property type="match status" value="1"/>
</dbReference>
<accession>A0A2I7KG75</accession>
<sequence>MVLWLAKSSNYANFWSHRMNDENGQGSGLKSLDTALNLLAQMAARAGPQTLSEIGRACGMPPSKAHRYLASFVNAGLVQQQERSGRYDLGPAAMQLGLAALARHDFVNSAADGLELLSAQTGMTVLLSVWANQGATVVRWERGATPTDTSMGLGTTLPLLNSATGRVFLTWGAPRAINPVRKDQIRRLSRQTGQILDFEPSKTGVDALTSRTRERGYATVEGRYIPGLVAAAAPVLDWQTEVQAAVTIVGTDPNFVVSDSAEIKALLAYCTSKSVIRVETETQSSK</sequence>
<dbReference type="AlphaFoldDB" id="A0A2I7KG75"/>
<dbReference type="InterPro" id="IPR005471">
    <property type="entry name" value="Tscrpt_reg_IclR_N"/>
</dbReference>
<dbReference type="RefSeq" id="WP_254696727.1">
    <property type="nucleotide sequence ID" value="NZ_CP010728.1"/>
</dbReference>
<reference evidence="6 7" key="1">
    <citation type="journal article" date="2017" name="Front. Microbiol.">
        <title>Phaeobacter piscinae sp. nov., a species of the Roseobacter group and potential aquaculture probiont.</title>
        <authorList>
            <person name="Sonnenschein E.C."/>
            <person name="Phippen C.B.W."/>
            <person name="Nielsen K.F."/>
            <person name="Mateiu R.V."/>
            <person name="Melchiorsen J."/>
            <person name="Gram L."/>
            <person name="Overmann J."/>
            <person name="Freese H.M."/>
        </authorList>
    </citation>
    <scope>NUCLEOTIDE SEQUENCE [LARGE SCALE GENOMIC DNA]</scope>
    <source>
        <strain evidence="6 7">P88</strain>
        <plasmid evidence="7">pp88_c</plasmid>
    </source>
</reference>
<evidence type="ECO:0000313" key="6">
    <source>
        <dbReference type="EMBL" id="AUR01593.1"/>
    </source>
</evidence>
<dbReference type="InterPro" id="IPR036388">
    <property type="entry name" value="WH-like_DNA-bd_sf"/>
</dbReference>
<dbReference type="Gene3D" id="1.10.10.10">
    <property type="entry name" value="Winged helix-like DNA-binding domain superfamily/Winged helix DNA-binding domain"/>
    <property type="match status" value="1"/>
</dbReference>
<reference evidence="6 7" key="2">
    <citation type="journal article" date="2017" name="Genome Biol. Evol.">
        <title>Trajectories and Drivers of Genome Evolution in Surface-Associated Marine Phaeobacter.</title>
        <authorList>
            <person name="Freese H.M."/>
            <person name="Sikorski J."/>
            <person name="Bunk B."/>
            <person name="Scheuner C."/>
            <person name="Meier-Kolthoff J.P."/>
            <person name="Sproer C."/>
            <person name="Gram L."/>
            <person name="Overmann J."/>
        </authorList>
    </citation>
    <scope>NUCLEOTIDE SEQUENCE [LARGE SCALE GENOMIC DNA]</scope>
    <source>
        <strain evidence="6 7">P88</strain>
        <plasmid evidence="7">pp88_c</plasmid>
    </source>
</reference>
<evidence type="ECO:0000256" key="2">
    <source>
        <dbReference type="ARBA" id="ARBA00023125"/>
    </source>
</evidence>
<name>A0A2I7KG75_9RHOB</name>
<dbReference type="EMBL" id="CP010728">
    <property type="protein sequence ID" value="AUR01593.1"/>
    <property type="molecule type" value="Genomic_DNA"/>
</dbReference>
<dbReference type="InterPro" id="IPR029016">
    <property type="entry name" value="GAF-like_dom_sf"/>
</dbReference>
<feature type="domain" description="HTH iclR-type" evidence="4">
    <location>
        <begin position="29"/>
        <end position="91"/>
    </location>
</feature>
<keyword evidence="6" id="KW-0614">Plasmid</keyword>
<protein>
    <submittedName>
        <fullName evidence="6">Transcriptional regulator, IclR family</fullName>
    </submittedName>
</protein>
<dbReference type="SMART" id="SM00346">
    <property type="entry name" value="HTH_ICLR"/>
    <property type="match status" value="1"/>
</dbReference>
<dbReference type="Pfam" id="PF09339">
    <property type="entry name" value="HTH_IclR"/>
    <property type="match status" value="1"/>
</dbReference>
<organism evidence="6 7">
    <name type="scientific">Phaeobacter inhibens</name>
    <dbReference type="NCBI Taxonomy" id="221822"/>
    <lineage>
        <taxon>Bacteria</taxon>
        <taxon>Pseudomonadati</taxon>
        <taxon>Pseudomonadota</taxon>
        <taxon>Alphaproteobacteria</taxon>
        <taxon>Rhodobacterales</taxon>
        <taxon>Roseobacteraceae</taxon>
        <taxon>Phaeobacter</taxon>
    </lineage>
</organism>
<evidence type="ECO:0000256" key="1">
    <source>
        <dbReference type="ARBA" id="ARBA00023015"/>
    </source>
</evidence>
<dbReference type="Pfam" id="PF01614">
    <property type="entry name" value="IclR_C"/>
    <property type="match status" value="1"/>
</dbReference>
<keyword evidence="1" id="KW-0805">Transcription regulation</keyword>
<dbReference type="SUPFAM" id="SSF55781">
    <property type="entry name" value="GAF domain-like"/>
    <property type="match status" value="1"/>
</dbReference>